<reference evidence="1 2" key="1">
    <citation type="journal article" date="2009" name="Nature">
        <title>Evolution of pathogenicity and sexual reproduction in eight Candida genomes.</title>
        <authorList>
            <person name="Butler G."/>
            <person name="Rasmussen M.D."/>
            <person name="Lin M.F."/>
            <person name="Santos M.A."/>
            <person name="Sakthikumar S."/>
            <person name="Munro C.A."/>
            <person name="Rheinbay E."/>
            <person name="Grabherr M."/>
            <person name="Forche A."/>
            <person name="Reedy J.L."/>
            <person name="Agrafioti I."/>
            <person name="Arnaud M.B."/>
            <person name="Bates S."/>
            <person name="Brown A.J."/>
            <person name="Brunke S."/>
            <person name="Costanzo M.C."/>
            <person name="Fitzpatrick D.A."/>
            <person name="de Groot P.W."/>
            <person name="Harris D."/>
            <person name="Hoyer L.L."/>
            <person name="Hube B."/>
            <person name="Klis F.M."/>
            <person name="Kodira C."/>
            <person name="Lennard N."/>
            <person name="Logue M.E."/>
            <person name="Martin R."/>
            <person name="Neiman A.M."/>
            <person name="Nikolaou E."/>
            <person name="Quail M.A."/>
            <person name="Quinn J."/>
            <person name="Santos M.C."/>
            <person name="Schmitzberger F.F."/>
            <person name="Sherlock G."/>
            <person name="Shah P."/>
            <person name="Silverstein K.A."/>
            <person name="Skrzypek M.S."/>
            <person name="Soll D."/>
            <person name="Staggs R."/>
            <person name="Stansfield I."/>
            <person name="Stumpf M.P."/>
            <person name="Sudbery P.E."/>
            <person name="Srikantha T."/>
            <person name="Zeng Q."/>
            <person name="Berman J."/>
            <person name="Berriman M."/>
            <person name="Heitman J."/>
            <person name="Gow N.A."/>
            <person name="Lorenz M.C."/>
            <person name="Birren B.W."/>
            <person name="Kellis M."/>
            <person name="Cuomo C.A."/>
        </authorList>
    </citation>
    <scope>NUCLEOTIDE SEQUENCE [LARGE SCALE GENOMIC DNA]</scope>
    <source>
        <strain evidence="2">ATCC MYA-3404 / T1</strain>
    </source>
</reference>
<evidence type="ECO:0000313" key="1">
    <source>
        <dbReference type="EMBL" id="EER30318.1"/>
    </source>
</evidence>
<dbReference type="STRING" id="294747.C5MJ59"/>
<dbReference type="SUPFAM" id="SSF52058">
    <property type="entry name" value="L domain-like"/>
    <property type="match status" value="1"/>
</dbReference>
<protein>
    <recommendedName>
        <fullName evidence="3">F-box domain-containing protein</fullName>
    </recommendedName>
</protein>
<evidence type="ECO:0008006" key="3">
    <source>
        <dbReference type="Google" id="ProtNLM"/>
    </source>
</evidence>
<dbReference type="SUPFAM" id="SSF52075">
    <property type="entry name" value="Outer arm dynein light chain 1"/>
    <property type="match status" value="1"/>
</dbReference>
<dbReference type="VEuPathDB" id="FungiDB:CTRG_06102"/>
<dbReference type="RefSeq" id="XP_002546624.1">
    <property type="nucleotide sequence ID" value="XM_002546578.1"/>
</dbReference>
<dbReference type="InterPro" id="IPR001611">
    <property type="entry name" value="Leu-rich_rpt"/>
</dbReference>
<dbReference type="AlphaFoldDB" id="C5MJ59"/>
<dbReference type="EMBL" id="GG692405">
    <property type="protein sequence ID" value="EER30318.1"/>
    <property type="molecule type" value="Genomic_DNA"/>
</dbReference>
<dbReference type="InterPro" id="IPR032675">
    <property type="entry name" value="LRR_dom_sf"/>
</dbReference>
<accession>C5MJ59</accession>
<dbReference type="OrthoDB" id="676979at2759"/>
<keyword evidence="2" id="KW-1185">Reference proteome</keyword>
<gene>
    <name evidence="1" type="ORF">CTRG_06102</name>
</gene>
<dbReference type="HOGENOM" id="CLU_515790_0_0_1"/>
<dbReference type="PROSITE" id="PS51450">
    <property type="entry name" value="LRR"/>
    <property type="match status" value="1"/>
</dbReference>
<dbReference type="Gene3D" id="3.80.10.10">
    <property type="entry name" value="Ribonuclease Inhibitor"/>
    <property type="match status" value="1"/>
</dbReference>
<sequence>MTVDTLWGISQLPDEVIEQIIDYIQPFSCQIKLMPIPVFQPFIIQKLCYSKKWIVSNSSMNPIIINKLLETNEDDELMPVGYIRPVAVAGGATSRNFKNIQVSCDIDHENEFSVHNIGSLIDIVKRFNGYFPKNIMFKSFECFKECLIMYPSIINNASEVTVKIAKFTKSNSQRGDRYWTQVNDLINLECDNVTRLEIQYVDLTDLKLDNLTMLKSLKYSGQIDRFNGTLQSLDLNNLESLELTDIIVDGNSLNLFPENLQSLKIEKIRISHSNLQFPFKQLYEFSAGFELLDENSVIDLNDTFLNEITILGCDQLVSLDQLKLPTSITKLSIENCYYLWEMHSIEQYTNLKSFKWSQALLSLDFYLSTTFPDSLTHLAINGQDSKTDTIIEDLKRMIPNKFEFVYGINCFRLDEEFRFPNNLTNLTISNCRYLTIDCSHLELPNGLKYLTLSNLANLINIDEFKLPKDLICLNLNSNKIKCVQGLKIPKNLRVLKLDDNRLEQIPECLISKSMNKLTQISLTDNLLT</sequence>
<proteinExistence type="predicted"/>
<dbReference type="eggNOG" id="ENOG502RQGH">
    <property type="taxonomic scope" value="Eukaryota"/>
</dbReference>
<dbReference type="KEGG" id="ctp:CTRG_06102"/>
<dbReference type="Proteomes" id="UP000002037">
    <property type="component" value="Unassembled WGS sequence"/>
</dbReference>
<organism evidence="1 2">
    <name type="scientific">Candida tropicalis (strain ATCC MYA-3404 / T1)</name>
    <name type="common">Yeast</name>
    <dbReference type="NCBI Taxonomy" id="294747"/>
    <lineage>
        <taxon>Eukaryota</taxon>
        <taxon>Fungi</taxon>
        <taxon>Dikarya</taxon>
        <taxon>Ascomycota</taxon>
        <taxon>Saccharomycotina</taxon>
        <taxon>Pichiomycetes</taxon>
        <taxon>Debaryomycetaceae</taxon>
        <taxon>Candida/Lodderomyces clade</taxon>
        <taxon>Candida</taxon>
    </lineage>
</organism>
<evidence type="ECO:0000313" key="2">
    <source>
        <dbReference type="Proteomes" id="UP000002037"/>
    </source>
</evidence>
<dbReference type="GeneID" id="8298752"/>
<name>C5MJ59_CANTT</name>